<dbReference type="GO" id="GO:0009245">
    <property type="term" value="P:lipid A biosynthetic process"/>
    <property type="evidence" value="ECO:0007669"/>
    <property type="project" value="TreeGrafter"/>
</dbReference>
<dbReference type="Pfam" id="PF04413">
    <property type="entry name" value="Glycos_transf_N"/>
    <property type="match status" value="1"/>
</dbReference>
<comment type="similarity">
    <text evidence="3">Belongs to the glycosyltransferase group 1 family. Glycosyltransferase 30 subfamily.</text>
</comment>
<evidence type="ECO:0000256" key="6">
    <source>
        <dbReference type="ARBA" id="ARBA00022519"/>
    </source>
</evidence>
<dbReference type="InterPro" id="IPR001296">
    <property type="entry name" value="Glyco_trans_1"/>
</dbReference>
<evidence type="ECO:0000313" key="16">
    <source>
        <dbReference type="Proteomes" id="UP000504724"/>
    </source>
</evidence>
<feature type="site" description="Transition state stabilizer" evidence="11">
    <location>
        <position position="133"/>
    </location>
</feature>
<dbReference type="GO" id="GO:0005886">
    <property type="term" value="C:plasma membrane"/>
    <property type="evidence" value="ECO:0007669"/>
    <property type="project" value="UniProtKB-SubCell"/>
</dbReference>
<proteinExistence type="inferred from homology"/>
<evidence type="ECO:0000256" key="2">
    <source>
        <dbReference type="ARBA" id="ARBA00004713"/>
    </source>
</evidence>
<dbReference type="NCBIfam" id="NF004388">
    <property type="entry name" value="PRK05749.1-4"/>
    <property type="match status" value="1"/>
</dbReference>
<accession>A0A7D4NL71</accession>
<dbReference type="SUPFAM" id="SSF53756">
    <property type="entry name" value="UDP-Glycosyltransferase/glycogen phosphorylase"/>
    <property type="match status" value="1"/>
</dbReference>
<keyword evidence="16" id="KW-1185">Reference proteome</keyword>
<keyword evidence="12" id="KW-0448">Lipopolysaccharide biosynthesis</keyword>
<dbReference type="GO" id="GO:0009244">
    <property type="term" value="P:lipopolysaccharide core region biosynthetic process"/>
    <property type="evidence" value="ECO:0007669"/>
    <property type="project" value="UniProtKB-UniRule"/>
</dbReference>
<evidence type="ECO:0000256" key="3">
    <source>
        <dbReference type="ARBA" id="ARBA00006380"/>
    </source>
</evidence>
<evidence type="ECO:0000256" key="5">
    <source>
        <dbReference type="ARBA" id="ARBA00019077"/>
    </source>
</evidence>
<evidence type="ECO:0000256" key="11">
    <source>
        <dbReference type="PIRSR" id="PIRSR639901-2"/>
    </source>
</evidence>
<keyword evidence="12" id="KW-1003">Cell membrane</keyword>
<dbReference type="GO" id="GO:0030313">
    <property type="term" value="C:cell envelope"/>
    <property type="evidence" value="ECO:0007669"/>
    <property type="project" value="UniProtKB-SubCell"/>
</dbReference>
<gene>
    <name evidence="15" type="primary">waaA</name>
    <name evidence="15" type="ORF">HQN79_10035</name>
</gene>
<evidence type="ECO:0000256" key="4">
    <source>
        <dbReference type="ARBA" id="ARBA00012621"/>
    </source>
</evidence>
<sequence>MRNLLYLLLTHLALPAVAWISWRKCLRAQKDNPSLPDCFAEKFGRIHPQKRHGIVIHAVSLGETRSVLPLISALQNLHPDLPITLTNGSVRGAKQLAGTLPEGVEHHFLPLDYPFAVKGFLESLQPKLVVIVETEIWPNLIRACEKQNIPIVLANARLKTSSMRSYRKFGGAWLQSRLQAFKWIGCQFEADKQHFIELGVQADKLRIHGNLKFDLTLDQQLAHKARAWKQQFIPTAGERFIWVAASTHKGEETLMLDAHRTLQAKHPNALLILVPRQADRFSEVEQLLQQQQSNYATRSSRTPIQQQTEVLLADSVGEMMLWFELADVAFVGGSLVPFGGHNILEPAAVGTPVISGKWHHNLQTLYDAIKQENGVVIVDSAEALAQQLLLFADAPDRRQLQGQQGYRAFRKHSGALQNLLQDIEPSLKNHNRQ</sequence>
<dbReference type="RefSeq" id="WP_173286136.1">
    <property type="nucleotide sequence ID" value="NZ_CP054020.1"/>
</dbReference>
<evidence type="ECO:0000256" key="7">
    <source>
        <dbReference type="ARBA" id="ARBA00022679"/>
    </source>
</evidence>
<keyword evidence="6" id="KW-0997">Cell inner membrane</keyword>
<dbReference type="FunFam" id="3.40.50.2000:FF:000032">
    <property type="entry name" value="3-deoxy-D-manno-octulosonic acid transferase"/>
    <property type="match status" value="1"/>
</dbReference>
<dbReference type="PANTHER" id="PTHR42755:SF1">
    <property type="entry name" value="3-DEOXY-D-MANNO-OCTULOSONIC ACID TRANSFERASE, MITOCHONDRIAL-RELATED"/>
    <property type="match status" value="1"/>
</dbReference>
<keyword evidence="15" id="KW-0328">Glycosyltransferase</keyword>
<feature type="domain" description="Glycosyl transferase family 1" evidence="13">
    <location>
        <begin position="239"/>
        <end position="406"/>
    </location>
</feature>
<comment type="pathway">
    <text evidence="2 12">Bacterial outer membrane biogenesis; LPS core biosynthesis.</text>
</comment>
<evidence type="ECO:0000256" key="12">
    <source>
        <dbReference type="RuleBase" id="RU365103"/>
    </source>
</evidence>
<dbReference type="Gene3D" id="3.40.50.11720">
    <property type="entry name" value="3-Deoxy-D-manno-octulosonic-acid transferase, N-terminal domain"/>
    <property type="match status" value="1"/>
</dbReference>
<dbReference type="InterPro" id="IPR007507">
    <property type="entry name" value="Glycos_transf_N"/>
</dbReference>
<keyword evidence="6" id="KW-0472">Membrane</keyword>
<name>A0A7D4NL71_9GAMM</name>
<comment type="catalytic activity">
    <reaction evidence="9 12">
        <text>lipid IVA (E. coli) + CMP-3-deoxy-beta-D-manno-octulosonate = alpha-Kdo-(2-&gt;6)-lipid IVA (E. coli) + CMP + H(+)</text>
        <dbReference type="Rhea" id="RHEA:28066"/>
        <dbReference type="ChEBI" id="CHEBI:15378"/>
        <dbReference type="ChEBI" id="CHEBI:58603"/>
        <dbReference type="ChEBI" id="CHEBI:60364"/>
        <dbReference type="ChEBI" id="CHEBI:60377"/>
        <dbReference type="ChEBI" id="CHEBI:85987"/>
        <dbReference type="EC" id="2.4.99.12"/>
    </reaction>
</comment>
<evidence type="ECO:0000259" key="14">
    <source>
        <dbReference type="Pfam" id="PF04413"/>
    </source>
</evidence>
<dbReference type="Pfam" id="PF00534">
    <property type="entry name" value="Glycos_transf_1"/>
    <property type="match status" value="1"/>
</dbReference>
<evidence type="ECO:0000256" key="1">
    <source>
        <dbReference type="ARBA" id="ARBA00004196"/>
    </source>
</evidence>
<dbReference type="InterPro" id="IPR039901">
    <property type="entry name" value="Kdotransferase"/>
</dbReference>
<feature type="domain" description="3-deoxy-D-manno-octulosonic-acid transferase N-terminal" evidence="14">
    <location>
        <begin position="39"/>
        <end position="214"/>
    </location>
</feature>
<evidence type="ECO:0000259" key="13">
    <source>
        <dbReference type="Pfam" id="PF00534"/>
    </source>
</evidence>
<feature type="active site" description="Proton acceptor" evidence="10">
    <location>
        <position position="63"/>
    </location>
</feature>
<comment type="function">
    <text evidence="12">Involved in lipopolysaccharide (LPS) biosynthesis. Catalyzes the transfer of 3-deoxy-D-manno-octulosonate (Kdo) residue(s) from CMP-Kdo to lipid IV(A), the tetraacyldisaccharide-1,4'-bisphosphate precursor of lipid A.</text>
</comment>
<dbReference type="KEGG" id="txa:HQN79_10035"/>
<comment type="subcellular location">
    <subcellularLocation>
        <location evidence="1">Cell envelope</location>
    </subcellularLocation>
    <subcellularLocation>
        <location evidence="12">Cell membrane</location>
    </subcellularLocation>
</comment>
<dbReference type="Gene3D" id="3.40.50.2000">
    <property type="entry name" value="Glycogen Phosphorylase B"/>
    <property type="match status" value="1"/>
</dbReference>
<protein>
    <recommendedName>
        <fullName evidence="5 12">3-deoxy-D-manno-octulosonic acid transferase</fullName>
        <shortName evidence="12">Kdo transferase</shortName>
        <ecNumber evidence="4 12">2.4.99.12</ecNumber>
    </recommendedName>
    <alternativeName>
        <fullName evidence="8 12">Lipid IV(A) 3-deoxy-D-manno-octulosonic acid transferase</fullName>
    </alternativeName>
</protein>
<organism evidence="15 16">
    <name type="scientific">Thiomicrorhabdus xiamenensis</name>
    <dbReference type="NCBI Taxonomy" id="2739063"/>
    <lineage>
        <taxon>Bacteria</taxon>
        <taxon>Pseudomonadati</taxon>
        <taxon>Pseudomonadota</taxon>
        <taxon>Gammaproteobacteria</taxon>
        <taxon>Thiotrichales</taxon>
        <taxon>Piscirickettsiaceae</taxon>
        <taxon>Thiomicrorhabdus</taxon>
    </lineage>
</organism>
<feature type="site" description="Transition state stabilizer" evidence="11">
    <location>
        <position position="212"/>
    </location>
</feature>
<dbReference type="GO" id="GO:0043842">
    <property type="term" value="F:Kdo transferase activity"/>
    <property type="evidence" value="ECO:0007669"/>
    <property type="project" value="UniProtKB-EC"/>
</dbReference>
<evidence type="ECO:0000256" key="9">
    <source>
        <dbReference type="ARBA" id="ARBA00049183"/>
    </source>
</evidence>
<evidence type="ECO:0000313" key="15">
    <source>
        <dbReference type="EMBL" id="QKI89889.1"/>
    </source>
</evidence>
<evidence type="ECO:0000256" key="10">
    <source>
        <dbReference type="PIRSR" id="PIRSR639901-1"/>
    </source>
</evidence>
<reference evidence="15 16" key="1">
    <citation type="submission" date="2020-05" db="EMBL/GenBank/DDBJ databases">
        <title>Thiomicrorhabdus sediminis sp.nov. and Thiomicrorhabdus xiamenensis sp.nov., novel sulfur-oxidizing bacteria isolated from coastal sediment.</title>
        <authorList>
            <person name="Liu X."/>
        </authorList>
    </citation>
    <scope>NUCLEOTIDE SEQUENCE [LARGE SCALE GENOMIC DNA]</scope>
    <source>
        <strain evidence="15 16">G2</strain>
    </source>
</reference>
<dbReference type="UniPathway" id="UPA00958"/>
<evidence type="ECO:0000256" key="8">
    <source>
        <dbReference type="ARBA" id="ARBA00031445"/>
    </source>
</evidence>
<dbReference type="PANTHER" id="PTHR42755">
    <property type="entry name" value="3-DEOXY-MANNO-OCTULOSONATE CYTIDYLYLTRANSFERASE"/>
    <property type="match status" value="1"/>
</dbReference>
<dbReference type="InterPro" id="IPR038107">
    <property type="entry name" value="Glycos_transf_N_sf"/>
</dbReference>
<keyword evidence="7 12" id="KW-0808">Transferase</keyword>
<dbReference type="EMBL" id="CP054020">
    <property type="protein sequence ID" value="QKI89889.1"/>
    <property type="molecule type" value="Genomic_DNA"/>
</dbReference>
<dbReference type="AlphaFoldDB" id="A0A7D4NL71"/>
<dbReference type="EC" id="2.4.99.12" evidence="4 12"/>
<dbReference type="Proteomes" id="UP000504724">
    <property type="component" value="Chromosome"/>
</dbReference>